<comment type="caution">
    <text evidence="2">The sequence shown here is derived from an EMBL/GenBank/DDBJ whole genome shotgun (WGS) entry which is preliminary data.</text>
</comment>
<dbReference type="GO" id="GO:0030077">
    <property type="term" value="C:plasma membrane light-harvesting complex"/>
    <property type="evidence" value="ECO:0007669"/>
    <property type="project" value="InterPro"/>
</dbReference>
<dbReference type="SUPFAM" id="SSF50346">
    <property type="entry name" value="PRC-barrel domain"/>
    <property type="match status" value="1"/>
</dbReference>
<protein>
    <recommendedName>
        <fullName evidence="1">PRC-barrel domain-containing protein</fullName>
    </recommendedName>
</protein>
<evidence type="ECO:0000313" key="2">
    <source>
        <dbReference type="EMBL" id="OKL40454.1"/>
    </source>
</evidence>
<dbReference type="STRING" id="1797110.A3841_19315"/>
<proteinExistence type="predicted"/>
<dbReference type="AlphaFoldDB" id="A0A1Q5PE05"/>
<dbReference type="Pfam" id="PF05239">
    <property type="entry name" value="PRC"/>
    <property type="match status" value="1"/>
</dbReference>
<evidence type="ECO:0000259" key="1">
    <source>
        <dbReference type="Pfam" id="PF05239"/>
    </source>
</evidence>
<accession>A0A1Q5PE05</accession>
<keyword evidence="3" id="KW-1185">Reference proteome</keyword>
<dbReference type="RefSeq" id="WP_073852558.1">
    <property type="nucleotide sequence ID" value="NZ_LVWA01000005.1"/>
</dbReference>
<dbReference type="EMBL" id="LVWA01000005">
    <property type="protein sequence ID" value="OKL40454.1"/>
    <property type="molecule type" value="Genomic_DNA"/>
</dbReference>
<dbReference type="OrthoDB" id="1422173at2"/>
<dbReference type="Gene3D" id="3.90.50.10">
    <property type="entry name" value="Photosynthetic Reaction Center, subunit H, domain 2"/>
    <property type="match status" value="1"/>
</dbReference>
<dbReference type="InterPro" id="IPR027275">
    <property type="entry name" value="PRC-brl_dom"/>
</dbReference>
<name>A0A1Q5PE05_9BACT</name>
<evidence type="ECO:0000313" key="3">
    <source>
        <dbReference type="Proteomes" id="UP000186551"/>
    </source>
</evidence>
<dbReference type="GO" id="GO:0019684">
    <property type="term" value="P:photosynthesis, light reaction"/>
    <property type="evidence" value="ECO:0007669"/>
    <property type="project" value="InterPro"/>
</dbReference>
<gene>
    <name evidence="2" type="ORF">A3841_19315</name>
</gene>
<sequence length="248" mass="28300">MKNEDFRNERLVPLSAMKDYKVAKDNPDVLGWRVVGADGESLGMVRDLIFDPAAMKVRYLAVLADRRFFNTGDDQRLLVPIGVAALDKKGKKVFVSAIDSNSVSSYPVYAGGPISEDYEYAVRDSLHRNQRDAMPGTTTEHRAEFDEALHEQKVRSGNMPSDFYNDASFDEDRFYTSDQEVYREKIYSTRDYDETVADTSTTDLHHEDRGPKSVEDSISTIERLEHLREKGSITQEEFILLKKRALDL</sequence>
<dbReference type="InterPro" id="IPR011033">
    <property type="entry name" value="PRC_barrel-like_sf"/>
</dbReference>
<organism evidence="2 3">
    <name type="scientific">Pontibacter flavimaris</name>
    <dbReference type="NCBI Taxonomy" id="1797110"/>
    <lineage>
        <taxon>Bacteria</taxon>
        <taxon>Pseudomonadati</taxon>
        <taxon>Bacteroidota</taxon>
        <taxon>Cytophagia</taxon>
        <taxon>Cytophagales</taxon>
        <taxon>Hymenobacteraceae</taxon>
        <taxon>Pontibacter</taxon>
    </lineage>
</organism>
<dbReference type="Proteomes" id="UP000186551">
    <property type="component" value="Unassembled WGS sequence"/>
</dbReference>
<dbReference type="InterPro" id="IPR014747">
    <property type="entry name" value="Bac_photo_RC_H_C"/>
</dbReference>
<feature type="domain" description="PRC-barrel" evidence="1">
    <location>
        <begin position="28"/>
        <end position="98"/>
    </location>
</feature>
<reference evidence="2 3" key="1">
    <citation type="submission" date="2016-03" db="EMBL/GenBank/DDBJ databases">
        <title>Genome sequence of Pontibacter sp. nov., of the family cytophagaceae, isolated from marine sediment of the Yellow Sea, China.</title>
        <authorList>
            <person name="Zhang G."/>
            <person name="Zhang R."/>
        </authorList>
    </citation>
    <scope>NUCLEOTIDE SEQUENCE [LARGE SCALE GENOMIC DNA]</scope>
    <source>
        <strain evidence="2 3">S10-8</strain>
    </source>
</reference>